<evidence type="ECO:0000313" key="4">
    <source>
        <dbReference type="EMBL" id="WFP06396.1"/>
    </source>
</evidence>
<dbReference type="Gene3D" id="3.40.640.10">
    <property type="entry name" value="Type I PLP-dependent aspartate aminotransferase-like (Major domain)"/>
    <property type="match status" value="1"/>
</dbReference>
<evidence type="ECO:0000256" key="2">
    <source>
        <dbReference type="ARBA" id="ARBA00037999"/>
    </source>
</evidence>
<gene>
    <name evidence="4" type="ORF">P8T11_18930</name>
</gene>
<reference evidence="4 5" key="1">
    <citation type="submission" date="2023-03" db="EMBL/GenBank/DDBJ databases">
        <title>Achromobacter spanius LIG8.</title>
        <authorList>
            <person name="Shrestha S."/>
        </authorList>
    </citation>
    <scope>NUCLEOTIDE SEQUENCE [LARGE SCALE GENOMIC DNA]</scope>
    <source>
        <strain evidence="4 5">LIG8</strain>
    </source>
</reference>
<dbReference type="PANTHER" id="PTHR30244:SF36">
    <property type="entry name" value="3-OXO-GLUCOSE-6-PHOSPHATE:GLUTAMATE AMINOTRANSFERASE"/>
    <property type="match status" value="1"/>
</dbReference>
<evidence type="ECO:0000256" key="1">
    <source>
        <dbReference type="ARBA" id="ARBA00022898"/>
    </source>
</evidence>
<proteinExistence type="inferred from homology"/>
<protein>
    <submittedName>
        <fullName evidence="4">DegT/DnrJ/EryC1/StrS family aminotransferase</fullName>
        <ecNumber evidence="4">2.6.1.-</ecNumber>
    </submittedName>
</protein>
<dbReference type="RefSeq" id="WP_268080550.1">
    <property type="nucleotide sequence ID" value="NZ_CP106885.1"/>
</dbReference>
<dbReference type="CDD" id="cd00616">
    <property type="entry name" value="AHBA_syn"/>
    <property type="match status" value="1"/>
</dbReference>
<dbReference type="EMBL" id="CP121261">
    <property type="protein sequence ID" value="WFP06396.1"/>
    <property type="molecule type" value="Genomic_DNA"/>
</dbReference>
<evidence type="ECO:0000313" key="5">
    <source>
        <dbReference type="Proteomes" id="UP001214170"/>
    </source>
</evidence>
<accession>A0ABY8GNU5</accession>
<dbReference type="InterPro" id="IPR000653">
    <property type="entry name" value="DegT/StrS_aminotransferase"/>
</dbReference>
<keyword evidence="5" id="KW-1185">Reference proteome</keyword>
<dbReference type="Pfam" id="PF01041">
    <property type="entry name" value="DegT_DnrJ_EryC1"/>
    <property type="match status" value="1"/>
</dbReference>
<dbReference type="SUPFAM" id="SSF53383">
    <property type="entry name" value="PLP-dependent transferases"/>
    <property type="match status" value="1"/>
</dbReference>
<name>A0ABY8GNU5_9BURK</name>
<comment type="similarity">
    <text evidence="2 3">Belongs to the DegT/DnrJ/EryC1 family.</text>
</comment>
<dbReference type="InterPro" id="IPR015422">
    <property type="entry name" value="PyrdxlP-dep_Trfase_small"/>
</dbReference>
<dbReference type="Proteomes" id="UP001214170">
    <property type="component" value="Chromosome"/>
</dbReference>
<sequence length="374" mass="40293">MAVSFIDLRRFESGFQEAWQRQVAEMSARAEFIGGQSVSRLEERLREATGAREVVSCANGTDALQLALRAVGVGRDDIVLVPDLTFWATYEAVVNVNATPYTVDCNKADQSLDVDLVAELLGTVKPKAVIVVHLYGWGTARLAELRKLCRDAGVALIEDSAQAYGVKVDGDSIFKGAHIATTSFYPAKVLGAAGDGGAVFCEDKTLADTVRRLSNHGRTAHYGHGDVGWNSRLDSLQAAFLNLSLDHIDARLESRRASANLYREKLGNRFPSFTVADAPAGYEENGYCNVSFVDDLAVKARLEAALKEKQIGFGNIYPSPLSKQPGAAAYLKGQAGGETAAWLCSHVINLPLFPYMTDSEIAEVVDTVSAVLSA</sequence>
<dbReference type="InterPro" id="IPR015424">
    <property type="entry name" value="PyrdxlP-dep_Trfase"/>
</dbReference>
<keyword evidence="4" id="KW-0032">Aminotransferase</keyword>
<organism evidence="4 5">
    <name type="scientific">Achromobacter spanius</name>
    <dbReference type="NCBI Taxonomy" id="217203"/>
    <lineage>
        <taxon>Bacteria</taxon>
        <taxon>Pseudomonadati</taxon>
        <taxon>Pseudomonadota</taxon>
        <taxon>Betaproteobacteria</taxon>
        <taxon>Burkholderiales</taxon>
        <taxon>Alcaligenaceae</taxon>
        <taxon>Achromobacter</taxon>
    </lineage>
</organism>
<dbReference type="PANTHER" id="PTHR30244">
    <property type="entry name" value="TRANSAMINASE"/>
    <property type="match status" value="1"/>
</dbReference>
<evidence type="ECO:0000256" key="3">
    <source>
        <dbReference type="RuleBase" id="RU004508"/>
    </source>
</evidence>
<dbReference type="PIRSF" id="PIRSF000390">
    <property type="entry name" value="PLP_StrS"/>
    <property type="match status" value="1"/>
</dbReference>
<dbReference type="Gene3D" id="3.90.1150.10">
    <property type="entry name" value="Aspartate Aminotransferase, domain 1"/>
    <property type="match status" value="1"/>
</dbReference>
<dbReference type="InterPro" id="IPR015421">
    <property type="entry name" value="PyrdxlP-dep_Trfase_major"/>
</dbReference>
<keyword evidence="1 3" id="KW-0663">Pyridoxal phosphate</keyword>
<dbReference type="EC" id="2.6.1.-" evidence="4"/>
<keyword evidence="4" id="KW-0808">Transferase</keyword>
<dbReference type="GO" id="GO:0008483">
    <property type="term" value="F:transaminase activity"/>
    <property type="evidence" value="ECO:0007669"/>
    <property type="project" value="UniProtKB-KW"/>
</dbReference>